<dbReference type="Proteomes" id="UP000789901">
    <property type="component" value="Unassembled WGS sequence"/>
</dbReference>
<dbReference type="SUPFAM" id="SSF52058">
    <property type="entry name" value="L domain-like"/>
    <property type="match status" value="1"/>
</dbReference>
<sequence length="312" mass="36106">MVNAQEYIENNFSKHSRIIDVANKNLVGSLDLSEYSNLEELVILTNQITDLIFSEKDENITKIEAYNNHLISLNFLISLPNPEKLKWLGVFQNQITSNDLEVLAPFVNCEMLSIGKNNIHGHLSSLRYWTSLKRLDLVGIKPQVNGLDYIAHNPFSGVSGISGQFNQDYPPKTINEFNNNTWRGSNNFRKLSNDKVCEIINNLWQQSQQLKRQVQSQSQELNKLKNEQSQEFDKLKQQYQELEKQLEQLVKKAKTKADDPKNMLDKFLETQKQISKTKPEKELQNLLNEQTELFQLEEHLASLQINEVSNSQ</sequence>
<keyword evidence="1" id="KW-0175">Coiled coil</keyword>
<organism evidence="2 3">
    <name type="scientific">Gigaspora margarita</name>
    <dbReference type="NCBI Taxonomy" id="4874"/>
    <lineage>
        <taxon>Eukaryota</taxon>
        <taxon>Fungi</taxon>
        <taxon>Fungi incertae sedis</taxon>
        <taxon>Mucoromycota</taxon>
        <taxon>Glomeromycotina</taxon>
        <taxon>Glomeromycetes</taxon>
        <taxon>Diversisporales</taxon>
        <taxon>Gigasporaceae</taxon>
        <taxon>Gigaspora</taxon>
    </lineage>
</organism>
<evidence type="ECO:0000313" key="3">
    <source>
        <dbReference type="Proteomes" id="UP000789901"/>
    </source>
</evidence>
<evidence type="ECO:0000256" key="1">
    <source>
        <dbReference type="SAM" id="Coils"/>
    </source>
</evidence>
<dbReference type="Gene3D" id="3.80.10.10">
    <property type="entry name" value="Ribonuclease Inhibitor"/>
    <property type="match status" value="1"/>
</dbReference>
<comment type="caution">
    <text evidence="2">The sequence shown here is derived from an EMBL/GenBank/DDBJ whole genome shotgun (WGS) entry which is preliminary data.</text>
</comment>
<keyword evidence="3" id="KW-1185">Reference proteome</keyword>
<gene>
    <name evidence="2" type="ORF">GMARGA_LOCUS8968</name>
</gene>
<feature type="coiled-coil region" evidence="1">
    <location>
        <begin position="207"/>
        <end position="259"/>
    </location>
</feature>
<evidence type="ECO:0000313" key="2">
    <source>
        <dbReference type="EMBL" id="CAG8643481.1"/>
    </source>
</evidence>
<name>A0ABN7UR12_GIGMA</name>
<accession>A0ABN7UR12</accession>
<dbReference type="InterPro" id="IPR032675">
    <property type="entry name" value="LRR_dom_sf"/>
</dbReference>
<reference evidence="2 3" key="1">
    <citation type="submission" date="2021-06" db="EMBL/GenBank/DDBJ databases">
        <authorList>
            <person name="Kallberg Y."/>
            <person name="Tangrot J."/>
            <person name="Rosling A."/>
        </authorList>
    </citation>
    <scope>NUCLEOTIDE SEQUENCE [LARGE SCALE GENOMIC DNA]</scope>
    <source>
        <strain evidence="2 3">120-4 pot B 10/14</strain>
    </source>
</reference>
<dbReference type="EMBL" id="CAJVQB010004716">
    <property type="protein sequence ID" value="CAG8643481.1"/>
    <property type="molecule type" value="Genomic_DNA"/>
</dbReference>
<proteinExistence type="predicted"/>
<protein>
    <submittedName>
        <fullName evidence="2">34514_t:CDS:1</fullName>
    </submittedName>
</protein>